<feature type="region of interest" description="Disordered" evidence="1">
    <location>
        <begin position="1"/>
        <end position="86"/>
    </location>
</feature>
<gene>
    <name evidence="2" type="ORF">E2C01_082438</name>
</gene>
<accession>A0A5B7IUK1</accession>
<keyword evidence="3" id="KW-1185">Reference proteome</keyword>
<evidence type="ECO:0000313" key="2">
    <source>
        <dbReference type="EMBL" id="MPC87572.1"/>
    </source>
</evidence>
<dbReference type="AlphaFoldDB" id="A0A5B7IUK1"/>
<evidence type="ECO:0000313" key="3">
    <source>
        <dbReference type="Proteomes" id="UP000324222"/>
    </source>
</evidence>
<organism evidence="2 3">
    <name type="scientific">Portunus trituberculatus</name>
    <name type="common">Swimming crab</name>
    <name type="synonym">Neptunus trituberculatus</name>
    <dbReference type="NCBI Taxonomy" id="210409"/>
    <lineage>
        <taxon>Eukaryota</taxon>
        <taxon>Metazoa</taxon>
        <taxon>Ecdysozoa</taxon>
        <taxon>Arthropoda</taxon>
        <taxon>Crustacea</taxon>
        <taxon>Multicrustacea</taxon>
        <taxon>Malacostraca</taxon>
        <taxon>Eumalacostraca</taxon>
        <taxon>Eucarida</taxon>
        <taxon>Decapoda</taxon>
        <taxon>Pleocyemata</taxon>
        <taxon>Brachyura</taxon>
        <taxon>Eubrachyura</taxon>
        <taxon>Portunoidea</taxon>
        <taxon>Portunidae</taxon>
        <taxon>Portuninae</taxon>
        <taxon>Portunus</taxon>
    </lineage>
</organism>
<dbReference type="Proteomes" id="UP000324222">
    <property type="component" value="Unassembled WGS sequence"/>
</dbReference>
<evidence type="ECO:0000256" key="1">
    <source>
        <dbReference type="SAM" id="MobiDB-lite"/>
    </source>
</evidence>
<protein>
    <submittedName>
        <fullName evidence="2">Uncharacterized protein</fullName>
    </submittedName>
</protein>
<name>A0A5B7IUK1_PORTR</name>
<dbReference type="EMBL" id="VSRR010074888">
    <property type="protein sequence ID" value="MPC87572.1"/>
    <property type="molecule type" value="Genomic_DNA"/>
</dbReference>
<feature type="compositionally biased region" description="Pro residues" evidence="1">
    <location>
        <begin position="19"/>
        <end position="35"/>
    </location>
</feature>
<reference evidence="2 3" key="1">
    <citation type="submission" date="2019-05" db="EMBL/GenBank/DDBJ databases">
        <title>Another draft genome of Portunus trituberculatus and its Hox gene families provides insights of decapod evolution.</title>
        <authorList>
            <person name="Jeong J.-H."/>
            <person name="Song I."/>
            <person name="Kim S."/>
            <person name="Choi T."/>
            <person name="Kim D."/>
            <person name="Ryu S."/>
            <person name="Kim W."/>
        </authorList>
    </citation>
    <scope>NUCLEOTIDE SEQUENCE [LARGE SCALE GENOMIC DNA]</scope>
    <source>
        <tissue evidence="2">Muscle</tissue>
    </source>
</reference>
<sequence>MQSHLAPPCASLRPSPSLLVPPRPSTPASPIPALPSPYSGYSSPRSPPRLPPHTSQPFSDPPRNAPHRPEPPASSRRGRYQPLSSP</sequence>
<comment type="caution">
    <text evidence="2">The sequence shown here is derived from an EMBL/GenBank/DDBJ whole genome shotgun (WGS) entry which is preliminary data.</text>
</comment>
<proteinExistence type="predicted"/>